<dbReference type="STRING" id="1908237.BEN47_13505"/>
<proteinExistence type="predicted"/>
<dbReference type="EMBL" id="MDZB01000099">
    <property type="protein sequence ID" value="OGX86113.1"/>
    <property type="molecule type" value="Genomic_DNA"/>
</dbReference>
<dbReference type="OrthoDB" id="886712at2"/>
<comment type="caution">
    <text evidence="2">The sequence shown here is derived from an EMBL/GenBank/DDBJ whole genome shotgun (WGS) entry which is preliminary data.</text>
</comment>
<accession>A0A1G1T5G6</accession>
<evidence type="ECO:0000256" key="1">
    <source>
        <dbReference type="SAM" id="MobiDB-lite"/>
    </source>
</evidence>
<sequence>MSDSAFRPAPDEEEWEDLMRQLQDQAQGQPRPFFYNRVSARLSSRPLAPGRAVPLWMLRPAYAALLGVIMLALSGDVGALRPAPAANPATAPDSAQPLRSHSQ</sequence>
<name>A0A1G1T5G6_9BACT</name>
<feature type="compositionally biased region" description="Low complexity" evidence="1">
    <location>
        <begin position="81"/>
        <end position="95"/>
    </location>
</feature>
<dbReference type="Proteomes" id="UP000176294">
    <property type="component" value="Unassembled WGS sequence"/>
</dbReference>
<feature type="region of interest" description="Disordered" evidence="1">
    <location>
        <begin position="81"/>
        <end position="103"/>
    </location>
</feature>
<organism evidence="2 3">
    <name type="scientific">Hymenobacter lapidarius</name>
    <dbReference type="NCBI Taxonomy" id="1908237"/>
    <lineage>
        <taxon>Bacteria</taxon>
        <taxon>Pseudomonadati</taxon>
        <taxon>Bacteroidota</taxon>
        <taxon>Cytophagia</taxon>
        <taxon>Cytophagales</taxon>
        <taxon>Hymenobacteraceae</taxon>
        <taxon>Hymenobacter</taxon>
    </lineage>
</organism>
<protein>
    <submittedName>
        <fullName evidence="2">Uncharacterized protein</fullName>
    </submittedName>
</protein>
<evidence type="ECO:0000313" key="2">
    <source>
        <dbReference type="EMBL" id="OGX86113.1"/>
    </source>
</evidence>
<keyword evidence="3" id="KW-1185">Reference proteome</keyword>
<dbReference type="RefSeq" id="WP_070727639.1">
    <property type="nucleotide sequence ID" value="NZ_MDZB01000099.1"/>
</dbReference>
<reference evidence="2 3" key="1">
    <citation type="submission" date="2016-08" db="EMBL/GenBank/DDBJ databases">
        <title>Hymenobacter coccineus sp. nov., Hymenobacter lapidarius sp. nov. and Hymenobacter glacialis sp. nov., isolated from Antarctic soil.</title>
        <authorList>
            <person name="Sedlacek I."/>
            <person name="Kralova S."/>
            <person name="Kyrova K."/>
            <person name="Maslanova I."/>
            <person name="Stankova E."/>
            <person name="Vrbovska V."/>
            <person name="Nemec M."/>
            <person name="Bartak M."/>
            <person name="Svec P."/>
            <person name="Busse H.-J."/>
            <person name="Pantucek R."/>
        </authorList>
    </citation>
    <scope>NUCLEOTIDE SEQUENCE [LARGE SCALE GENOMIC DNA]</scope>
    <source>
        <strain evidence="2 3">CCM 8643</strain>
    </source>
</reference>
<dbReference type="AlphaFoldDB" id="A0A1G1T5G6"/>
<evidence type="ECO:0000313" key="3">
    <source>
        <dbReference type="Proteomes" id="UP000176294"/>
    </source>
</evidence>
<gene>
    <name evidence="2" type="ORF">BEN47_13505</name>
</gene>